<feature type="transmembrane region" description="Helical" evidence="2">
    <location>
        <begin position="118"/>
        <end position="136"/>
    </location>
</feature>
<evidence type="ECO:0000313" key="4">
    <source>
        <dbReference type="Proteomes" id="UP000516786"/>
    </source>
</evidence>
<organism evidence="3 4">
    <name type="scientific">Pseudomonas putida</name>
    <name type="common">Arthrobacter siderocapsulatus</name>
    <dbReference type="NCBI Taxonomy" id="303"/>
    <lineage>
        <taxon>Bacteria</taxon>
        <taxon>Pseudomonadati</taxon>
        <taxon>Pseudomonadota</taxon>
        <taxon>Gammaproteobacteria</taxon>
        <taxon>Pseudomonadales</taxon>
        <taxon>Pseudomonadaceae</taxon>
        <taxon>Pseudomonas</taxon>
    </lineage>
</organism>
<gene>
    <name evidence="3" type="ORF">ID616_19715</name>
</gene>
<sequence length="403" mass="47210">MERFKQRSENLISQKEPGELESQSELNDLNEKPRIEFEFTDEMCRRMIESEKEHRREQRRQWWREFSWISWFFDQYPNEDFYRPSPVERRNTRQEMTYHRFRQMTSWSFWSRMKSSTGIKLAAVGGLIATFLQAAPELKGAQAAVGPLSWLLLGGGFYLLAVLWFEFRCPVLLKRTLAGKDEYLGIEGRRWLLALVEDELRRWWSIKLYNMEVGSTRPESGEYEIAQAIQSYRDTPAYGGFGEYAAARIEHALHEYGQLTSAVIWTEGYKPNEYHRFAPGHRICPLNTPLRNFYLSCMSSSEAEMAKVGQEGDLVVRWFDNSLTFLTKLPGYRNLMISAYAEGLLYLFRSDASALTFSRIIAQWQNTMRPWSRLVLISLFMVSGGCFAWFVYLQLTILLPVLP</sequence>
<protein>
    <submittedName>
        <fullName evidence="3">Uncharacterized protein</fullName>
    </submittedName>
</protein>
<dbReference type="RefSeq" id="WP_191086776.1">
    <property type="nucleotide sequence ID" value="NZ_CP061723.1"/>
</dbReference>
<feature type="region of interest" description="Disordered" evidence="1">
    <location>
        <begin position="1"/>
        <end position="27"/>
    </location>
</feature>
<feature type="transmembrane region" description="Helical" evidence="2">
    <location>
        <begin position="148"/>
        <end position="167"/>
    </location>
</feature>
<evidence type="ECO:0000256" key="1">
    <source>
        <dbReference type="SAM" id="MobiDB-lite"/>
    </source>
</evidence>
<dbReference type="EMBL" id="CP061723">
    <property type="protein sequence ID" value="QOC96306.1"/>
    <property type="molecule type" value="Genomic_DNA"/>
</dbReference>
<dbReference type="AlphaFoldDB" id="A0ABD7B7Z3"/>
<evidence type="ECO:0000313" key="3">
    <source>
        <dbReference type="EMBL" id="QOC96306.1"/>
    </source>
</evidence>
<keyword evidence="2" id="KW-0812">Transmembrane</keyword>
<proteinExistence type="predicted"/>
<accession>A0ABD7B7Z3</accession>
<keyword evidence="2" id="KW-0472">Membrane</keyword>
<dbReference type="Proteomes" id="UP000516786">
    <property type="component" value="Chromosome"/>
</dbReference>
<keyword evidence="2" id="KW-1133">Transmembrane helix</keyword>
<reference evidence="3 4" key="1">
    <citation type="submission" date="2020-09" db="EMBL/GenBank/DDBJ databases">
        <title>Co-existence of a novel multidrug-resistance efflux pump with carbapenem resistance gene blaVIM-2 in one megaplasmid in Pseudomonas putida.</title>
        <authorList>
            <person name="Peng K."/>
            <person name="Li R."/>
        </authorList>
    </citation>
    <scope>NUCLEOTIDE SEQUENCE [LARGE SCALE GENOMIC DNA]</scope>
    <source>
        <strain evidence="3 4">ZXPA-20</strain>
    </source>
</reference>
<feature type="transmembrane region" description="Helical" evidence="2">
    <location>
        <begin position="374"/>
        <end position="395"/>
    </location>
</feature>
<evidence type="ECO:0000256" key="2">
    <source>
        <dbReference type="SAM" id="Phobius"/>
    </source>
</evidence>
<name>A0ABD7B7Z3_PSEPU</name>